<evidence type="ECO:0000259" key="13">
    <source>
        <dbReference type="Pfam" id="PF04987"/>
    </source>
</evidence>
<comment type="caution">
    <text evidence="14">The sequence shown here is derived from an EMBL/GenBank/DDBJ whole genome shotgun (WGS) entry which is preliminary data.</text>
</comment>
<feature type="transmembrane region" description="Helical" evidence="12">
    <location>
        <begin position="465"/>
        <end position="486"/>
    </location>
</feature>
<dbReference type="PANTHER" id="PTHR12250">
    <property type="entry name" value="PHOSPHATIDYLINOSITOL GLYCAN, CLASS N"/>
    <property type="match status" value="1"/>
</dbReference>
<evidence type="ECO:0000256" key="6">
    <source>
        <dbReference type="ARBA" id="ARBA00022679"/>
    </source>
</evidence>
<comment type="pathway">
    <text evidence="2 12">Glycolipid biosynthesis; glycosylphosphatidylinositol-anchor biosynthesis.</text>
</comment>
<comment type="function">
    <text evidence="12">Ethanolamine phosphate transferase involved in glycosylphosphatidylinositol-anchor biosynthesis. Transfers ethanolamine phosphate to the first alpha-1,4-linked mannose of the glycosylphosphatidylinositol precursor of GPI-anchor.</text>
</comment>
<feature type="transmembrane region" description="Helical" evidence="12">
    <location>
        <begin position="526"/>
        <end position="545"/>
    </location>
</feature>
<keyword evidence="11" id="KW-0325">Glycoprotein</keyword>
<feature type="transmembrane region" description="Helical" evidence="12">
    <location>
        <begin position="557"/>
        <end position="576"/>
    </location>
</feature>
<evidence type="ECO:0000313" key="14">
    <source>
        <dbReference type="EMBL" id="RZF33508.1"/>
    </source>
</evidence>
<dbReference type="EMBL" id="QKKF02033837">
    <property type="protein sequence ID" value="RZF33508.1"/>
    <property type="molecule type" value="Genomic_DNA"/>
</dbReference>
<feature type="transmembrane region" description="Helical" evidence="12">
    <location>
        <begin position="728"/>
        <end position="752"/>
    </location>
</feature>
<keyword evidence="10 12" id="KW-0472">Membrane</keyword>
<keyword evidence="5 12" id="KW-0337">GPI-anchor biosynthesis</keyword>
<evidence type="ECO:0000256" key="1">
    <source>
        <dbReference type="ARBA" id="ARBA00004477"/>
    </source>
</evidence>
<dbReference type="Pfam" id="PF04987">
    <property type="entry name" value="PigN"/>
    <property type="match status" value="1"/>
</dbReference>
<dbReference type="Gene3D" id="3.40.720.10">
    <property type="entry name" value="Alkaline Phosphatase, subunit A"/>
    <property type="match status" value="1"/>
</dbReference>
<feature type="transmembrane region" description="Helical" evidence="12">
    <location>
        <begin position="388"/>
        <end position="410"/>
    </location>
</feature>
<feature type="transmembrane region" description="Helical" evidence="12">
    <location>
        <begin position="690"/>
        <end position="708"/>
    </location>
</feature>
<keyword evidence="9 12" id="KW-1133">Transmembrane helix</keyword>
<accession>A0A482WJ73</accession>
<gene>
    <name evidence="14" type="ORF">LSTR_LSTR010164</name>
</gene>
<keyword evidence="8 12" id="KW-0256">Endoplasmic reticulum</keyword>
<evidence type="ECO:0000313" key="15">
    <source>
        <dbReference type="Proteomes" id="UP000291343"/>
    </source>
</evidence>
<evidence type="ECO:0000256" key="4">
    <source>
        <dbReference type="ARBA" id="ARBA00020831"/>
    </source>
</evidence>
<dbReference type="CDD" id="cd16020">
    <property type="entry name" value="GPI_EPT_1"/>
    <property type="match status" value="1"/>
</dbReference>
<feature type="domain" description="GPI ethanolamine phosphate transferase 1 C-terminal" evidence="13">
    <location>
        <begin position="336"/>
        <end position="787"/>
    </location>
</feature>
<dbReference type="FunCoup" id="A0A482WJ73">
    <property type="interactions" value="1032"/>
</dbReference>
<keyword evidence="15" id="KW-1185">Reference proteome</keyword>
<dbReference type="SUPFAM" id="SSF53649">
    <property type="entry name" value="Alkaline phosphatase-like"/>
    <property type="match status" value="1"/>
</dbReference>
<feature type="transmembrane region" description="Helical" evidence="12">
    <location>
        <begin position="498"/>
        <end position="520"/>
    </location>
</feature>
<dbReference type="InterPro" id="IPR007070">
    <property type="entry name" value="GPI_EtnP_transferase_1"/>
</dbReference>
<organism evidence="14 15">
    <name type="scientific">Laodelphax striatellus</name>
    <name type="common">Small brown planthopper</name>
    <name type="synonym">Delphax striatella</name>
    <dbReference type="NCBI Taxonomy" id="195883"/>
    <lineage>
        <taxon>Eukaryota</taxon>
        <taxon>Metazoa</taxon>
        <taxon>Ecdysozoa</taxon>
        <taxon>Arthropoda</taxon>
        <taxon>Hexapoda</taxon>
        <taxon>Insecta</taxon>
        <taxon>Pterygota</taxon>
        <taxon>Neoptera</taxon>
        <taxon>Paraneoptera</taxon>
        <taxon>Hemiptera</taxon>
        <taxon>Auchenorrhyncha</taxon>
        <taxon>Fulgoroidea</taxon>
        <taxon>Delphacidae</taxon>
        <taxon>Criomorphinae</taxon>
        <taxon>Laodelphax</taxon>
    </lineage>
</organism>
<dbReference type="GO" id="GO:0051377">
    <property type="term" value="F:mannose-ethanolamine phosphotransferase activity"/>
    <property type="evidence" value="ECO:0007669"/>
    <property type="project" value="UniProtKB-UniRule"/>
</dbReference>
<dbReference type="PANTHER" id="PTHR12250:SF0">
    <property type="entry name" value="GPI ETHANOLAMINE PHOSPHATE TRANSFERASE 1"/>
    <property type="match status" value="1"/>
</dbReference>
<comment type="subcellular location">
    <subcellularLocation>
        <location evidence="1 12">Endoplasmic reticulum membrane</location>
        <topology evidence="1 12">Multi-pass membrane protein</topology>
    </subcellularLocation>
</comment>
<dbReference type="GO" id="GO:0005789">
    <property type="term" value="C:endoplasmic reticulum membrane"/>
    <property type="evidence" value="ECO:0007669"/>
    <property type="project" value="UniProtKB-SubCell"/>
</dbReference>
<protein>
    <recommendedName>
        <fullName evidence="4 12">GPI ethanolamine phosphate transferase 1</fullName>
        <ecNumber evidence="12">2.-.-.-</ecNumber>
    </recommendedName>
</protein>
<dbReference type="InterPro" id="IPR017850">
    <property type="entry name" value="Alkaline_phosphatase_core_sf"/>
</dbReference>
<evidence type="ECO:0000256" key="7">
    <source>
        <dbReference type="ARBA" id="ARBA00022692"/>
    </source>
</evidence>
<evidence type="ECO:0000256" key="5">
    <source>
        <dbReference type="ARBA" id="ARBA00022502"/>
    </source>
</evidence>
<dbReference type="EC" id="2.-.-.-" evidence="12"/>
<evidence type="ECO:0000256" key="10">
    <source>
        <dbReference type="ARBA" id="ARBA00023136"/>
    </source>
</evidence>
<feature type="transmembrane region" description="Helical" evidence="12">
    <location>
        <begin position="347"/>
        <end position="368"/>
    </location>
</feature>
<evidence type="ECO:0000256" key="11">
    <source>
        <dbReference type="ARBA" id="ARBA00023180"/>
    </source>
</evidence>
<feature type="transmembrane region" description="Helical" evidence="12">
    <location>
        <begin position="795"/>
        <end position="815"/>
    </location>
</feature>
<evidence type="ECO:0000256" key="2">
    <source>
        <dbReference type="ARBA" id="ARBA00004687"/>
    </source>
</evidence>
<dbReference type="STRING" id="195883.A0A482WJ73"/>
<dbReference type="InterPro" id="IPR017852">
    <property type="entry name" value="GPI_EtnP_transferase_1_C"/>
</dbReference>
<name>A0A482WJ73_LAOST</name>
<reference evidence="14 15" key="1">
    <citation type="journal article" date="2017" name="Gigascience">
        <title>Genome sequence of the small brown planthopper, Laodelphax striatellus.</title>
        <authorList>
            <person name="Zhu J."/>
            <person name="Jiang F."/>
            <person name="Wang X."/>
            <person name="Yang P."/>
            <person name="Bao Y."/>
            <person name="Zhao W."/>
            <person name="Wang W."/>
            <person name="Lu H."/>
            <person name="Wang Q."/>
            <person name="Cui N."/>
            <person name="Li J."/>
            <person name="Chen X."/>
            <person name="Luo L."/>
            <person name="Yu J."/>
            <person name="Kang L."/>
            <person name="Cui F."/>
        </authorList>
    </citation>
    <scope>NUCLEOTIDE SEQUENCE [LARGE SCALE GENOMIC DNA]</scope>
    <source>
        <strain evidence="14">Lst14</strain>
    </source>
</reference>
<evidence type="ECO:0000256" key="3">
    <source>
        <dbReference type="ARBA" id="ARBA00008400"/>
    </source>
</evidence>
<comment type="caution">
    <text evidence="12">Lacks conserved residue(s) required for the propagation of feature annotation.</text>
</comment>
<dbReference type="UniPathway" id="UPA00196"/>
<dbReference type="GO" id="GO:0006506">
    <property type="term" value="P:GPI anchor biosynthetic process"/>
    <property type="evidence" value="ECO:0007669"/>
    <property type="project" value="UniProtKB-UniPathway"/>
</dbReference>
<evidence type="ECO:0000256" key="9">
    <source>
        <dbReference type="ARBA" id="ARBA00022989"/>
    </source>
</evidence>
<dbReference type="InParanoid" id="A0A482WJ73"/>
<keyword evidence="7 12" id="KW-0812">Transmembrane</keyword>
<feature type="transmembrane region" description="Helical" evidence="12">
    <location>
        <begin position="764"/>
        <end position="783"/>
    </location>
</feature>
<dbReference type="InterPro" id="IPR037671">
    <property type="entry name" value="PIGN_N"/>
</dbReference>
<proteinExistence type="inferred from homology"/>
<dbReference type="OrthoDB" id="2748310at2759"/>
<sequence length="861" mass="97757">MLTLFLSVDTIAQRVHLIFLVSIFEIYFKSPIVDGINSETNNVKPPAKRLFLFVADGLRADMFFELENGTSRSPFLRHIIDTRSVWGLSHARIPTESRPGNVALIAGFYEDPSAVFKGWKENPVEFDSLFNRSTATYSWGSPDILPMFQKGAVEGRIYTDSYSSDLQDFSGRNSSATQLNDWVFDRFEKFLREASSDSKKRELLNRNGVVFFLHLLGTDVAGHANKPHSREYKDTIVNVDAGIENIGTLPLSFLDSSNETLSQCLLLNARQLLAQLKRHRETVTANLLPYFHWPFSDLYQTTEDQLTASVEHLIRVKHFQDAMEQTHDIIALAMRGIKYYQTYFQNFLLAAITLSYIAWILWITCLILPHTQLYPHSYFKDETHKSGVMNVIINIIFTILLLVALCLLFVQKFGVQYYVFSCLPLWLWWKVALNHKLFLPIVTYISNNFPSSLCWLALYLGGLELLVFTFFYRSALTVLLCGFGLWPFIDKKLKSYSIVFRTFWAVTCLCLAVFPLLPTIGASEDITLVIISGCLWLVAGIFVTLMQAKTNHGNDSLLSLVQLSLFPMTIWLVSSTADSFKARLGLPVLNQATSWILLVVSLIIPLLSSRTVLTRLGSVSLGLSVPFLLLSVGHEAFFLLALAGNLFCWLTLEKTCLEANTITANAFYKNPGVKQKEAAQALNGDDFRRAFFFLCYIVLSFFGTGNIASVNSFNIDWVRCFVTVFSPFTMTSLILLKTLIPFLLVGCAFQALSIVSKVEMKHQMYMFLVFSNVMGIQFLYAVTNEGSWLDIGTSISHYVIVQTMILFIVILYWVASFCMNKSIPHPWSHRLNYVPTQSLESRPGFTLKDYVWSPFDKNHLE</sequence>
<evidence type="ECO:0000256" key="8">
    <source>
        <dbReference type="ARBA" id="ARBA00022824"/>
    </source>
</evidence>
<feature type="transmembrane region" description="Helical" evidence="12">
    <location>
        <begin position="588"/>
        <end position="607"/>
    </location>
</feature>
<keyword evidence="6 12" id="KW-0808">Transferase</keyword>
<dbReference type="Proteomes" id="UP000291343">
    <property type="component" value="Unassembled WGS sequence"/>
</dbReference>
<evidence type="ECO:0000256" key="12">
    <source>
        <dbReference type="RuleBase" id="RU367138"/>
    </source>
</evidence>
<dbReference type="AlphaFoldDB" id="A0A482WJ73"/>
<comment type="similarity">
    <text evidence="3 12">Belongs to the PIGG/PIGN/PIGO family. PIGN subfamily.</text>
</comment>